<reference evidence="4 5" key="1">
    <citation type="submission" date="2024-09" db="EMBL/GenBank/DDBJ databases">
        <title>A chromosome-level genome assembly of Gray's grenadier anchovy, Coilia grayii.</title>
        <authorList>
            <person name="Fu Z."/>
        </authorList>
    </citation>
    <scope>NUCLEOTIDE SEQUENCE [LARGE SCALE GENOMIC DNA]</scope>
    <source>
        <strain evidence="4">G4</strain>
        <tissue evidence="4">Muscle</tissue>
    </source>
</reference>
<feature type="region of interest" description="Disordered" evidence="2">
    <location>
        <begin position="563"/>
        <end position="596"/>
    </location>
</feature>
<feature type="region of interest" description="Disordered" evidence="2">
    <location>
        <begin position="777"/>
        <end position="832"/>
    </location>
</feature>
<evidence type="ECO:0000313" key="4">
    <source>
        <dbReference type="EMBL" id="KAL2079078.1"/>
    </source>
</evidence>
<feature type="compositionally biased region" description="Low complexity" evidence="2">
    <location>
        <begin position="424"/>
        <end position="441"/>
    </location>
</feature>
<evidence type="ECO:0000259" key="3">
    <source>
        <dbReference type="PROSITE" id="PS50829"/>
    </source>
</evidence>
<dbReference type="InterPro" id="IPR035445">
    <property type="entry name" value="GYF-like_dom_sf"/>
</dbReference>
<dbReference type="PANTHER" id="PTHR14445:SF37">
    <property type="entry name" value="GRB10-INTERACTING GYF PROTEIN 1"/>
    <property type="match status" value="1"/>
</dbReference>
<dbReference type="Pfam" id="PF02213">
    <property type="entry name" value="GYF"/>
    <property type="match status" value="1"/>
</dbReference>
<feature type="compositionally biased region" description="Acidic residues" evidence="2">
    <location>
        <begin position="317"/>
        <end position="332"/>
    </location>
</feature>
<feature type="region of interest" description="Disordered" evidence="2">
    <location>
        <begin position="207"/>
        <end position="453"/>
    </location>
</feature>
<dbReference type="Gene3D" id="3.30.1490.40">
    <property type="match status" value="1"/>
</dbReference>
<feature type="region of interest" description="Disordered" evidence="2">
    <location>
        <begin position="680"/>
        <end position="722"/>
    </location>
</feature>
<protein>
    <recommendedName>
        <fullName evidence="3">GYF domain-containing protein</fullName>
    </recommendedName>
</protein>
<organism evidence="4 5">
    <name type="scientific">Coilia grayii</name>
    <name type="common">Gray's grenadier anchovy</name>
    <dbReference type="NCBI Taxonomy" id="363190"/>
    <lineage>
        <taxon>Eukaryota</taxon>
        <taxon>Metazoa</taxon>
        <taxon>Chordata</taxon>
        <taxon>Craniata</taxon>
        <taxon>Vertebrata</taxon>
        <taxon>Euteleostomi</taxon>
        <taxon>Actinopterygii</taxon>
        <taxon>Neopterygii</taxon>
        <taxon>Teleostei</taxon>
        <taxon>Clupei</taxon>
        <taxon>Clupeiformes</taxon>
        <taxon>Clupeoidei</taxon>
        <taxon>Engraulidae</taxon>
        <taxon>Coilinae</taxon>
        <taxon>Coilia</taxon>
    </lineage>
</organism>
<keyword evidence="5" id="KW-1185">Reference proteome</keyword>
<feature type="compositionally biased region" description="Basic and acidic residues" evidence="2">
    <location>
        <begin position="340"/>
        <end position="366"/>
    </location>
</feature>
<dbReference type="AlphaFoldDB" id="A0ABD1IVT2"/>
<dbReference type="PANTHER" id="PTHR14445">
    <property type="entry name" value="GRB10 INTERACTING GYF PROTEIN"/>
    <property type="match status" value="1"/>
</dbReference>
<dbReference type="SUPFAM" id="SSF55277">
    <property type="entry name" value="GYF domain"/>
    <property type="match status" value="1"/>
</dbReference>
<proteinExistence type="inferred from homology"/>
<sequence>MTAETLNFGPEWLRALSSGGSVSSPPPSPAMPKYKLADYRYGREEMLALYVKDNKVPDELQDKEFAAILQEPLQPLALVPLTEEEQRNFSMSVNSVAVLRLMGKGGGAIPAGVARGRGGTRGGRGRGRGEGGFYQRSIEDGEVGFGRCSREIHRSQSWDDRGERRFEKPLRRGEGVRVGFEEAAVVPVPGGRKEYTRSDSDNWRTLREEHEDEDGAEPGGSWRLAGVRRDDGCPRSAGWREHPGEGRRRKFDFDFREAGEGVGAGGGRRRSGSEGLEEDRDGLPEWCMDDEDADLGTFDSSGAFMPMKSSKDRIPEEQELEFQGLEDEEDDMMSAGAALEEERRNSSGEGERLEKDEKDTVPEMELKSVSPSSPSSASSFPLSILAAAPPPPSSEPLTAPPAGLEERLQPAISKNTTEEAVPQLSPSSSSLPSPPSSAASHLPPPGGDIEDDEGMKHLQQEAEKMVASLQDSSLDEECFTQALQESRNTAGALPLSHEAAMKWFYKDPQGEIQGPFTTVEMCEWFQAGYFSMTLLVKRGCDEGFQPLGDVIKMWGRVPFAPGPSPPPLLVRQQPPPRQPAARTSTGSMDQQERLKKQQELAAAALYQQLQQQQLFQLINRCGEQGMMPSMNRSMSVPDTGSMWDMHTSASQPSGCEASLWDLTVNSSTQGPTLEQLQKLQQERREAELRAKREEEDRKRREEKRRQQQEEHKRREEEEMFRRKQCRQQQELILKLLAQSQGTGAQAPGSGWTGGPAAGLSKSSKALGLLELQQEAERLKQQQRAQQQQRERQHAGLMSGQWGDGVGGLWSGGSGLEGKAGAGGGPSGGMGMWDEAVKNQAGMRGMTHKNSRSSPSLSEQYMLRRKRTEEEDKLLKLLQGMKPQDGFTTWCEQMLHALNTTNNNASSLDVATIVAYLKEVESPYEVLDFIRSYLGDTMEAKEFAKQFLERRAKQKANHQRQQQQQLSKEVAGLTMNNFALQDSTRGVTPSALQSMFQAAHAGKGGMTYDQAAKLKKKQPMMLHSDPSILGYSFHSAGDRMSELEMVEDY</sequence>
<dbReference type="EMBL" id="JBHFQA010000022">
    <property type="protein sequence ID" value="KAL2079078.1"/>
    <property type="molecule type" value="Genomic_DNA"/>
</dbReference>
<dbReference type="InterPro" id="IPR051640">
    <property type="entry name" value="GRB10-interact_GYF"/>
</dbReference>
<comment type="similarity">
    <text evidence="1">Belongs to the GIGYF family.</text>
</comment>
<evidence type="ECO:0000313" key="5">
    <source>
        <dbReference type="Proteomes" id="UP001591681"/>
    </source>
</evidence>
<dbReference type="CDD" id="cd00072">
    <property type="entry name" value="GYF"/>
    <property type="match status" value="1"/>
</dbReference>
<gene>
    <name evidence="4" type="ORF">ACEWY4_024822</name>
</gene>
<feature type="region of interest" description="Disordered" evidence="2">
    <location>
        <begin position="112"/>
        <end position="133"/>
    </location>
</feature>
<accession>A0ABD1IVT2</accession>
<dbReference type="InterPro" id="IPR003169">
    <property type="entry name" value="GYF"/>
</dbReference>
<feature type="compositionally biased region" description="Gly residues" evidence="2">
    <location>
        <begin position="801"/>
        <end position="830"/>
    </location>
</feature>
<feature type="domain" description="GYF" evidence="3">
    <location>
        <begin position="500"/>
        <end position="548"/>
    </location>
</feature>
<dbReference type="PROSITE" id="PS50829">
    <property type="entry name" value="GYF"/>
    <property type="match status" value="1"/>
</dbReference>
<feature type="region of interest" description="Disordered" evidence="2">
    <location>
        <begin position="842"/>
        <end position="861"/>
    </location>
</feature>
<feature type="compositionally biased region" description="Basic and acidic residues" evidence="2">
    <location>
        <begin position="227"/>
        <end position="259"/>
    </location>
</feature>
<evidence type="ECO:0000256" key="1">
    <source>
        <dbReference type="ARBA" id="ARBA00038015"/>
    </source>
</evidence>
<comment type="caution">
    <text evidence="4">The sequence shown here is derived from an EMBL/GenBank/DDBJ whole genome shotgun (WGS) entry which is preliminary data.</text>
</comment>
<name>A0ABD1IVT2_9TELE</name>
<dbReference type="SMART" id="SM00444">
    <property type="entry name" value="GYF"/>
    <property type="match status" value="1"/>
</dbReference>
<evidence type="ECO:0000256" key="2">
    <source>
        <dbReference type="SAM" id="MobiDB-lite"/>
    </source>
</evidence>
<feature type="compositionally biased region" description="Basic and acidic residues" evidence="2">
    <location>
        <begin position="680"/>
        <end position="721"/>
    </location>
</feature>
<feature type="compositionally biased region" description="Pro residues" evidence="2">
    <location>
        <begin position="563"/>
        <end position="578"/>
    </location>
</feature>
<feature type="compositionally biased region" description="Gly residues" evidence="2">
    <location>
        <begin position="112"/>
        <end position="122"/>
    </location>
</feature>
<dbReference type="Proteomes" id="UP001591681">
    <property type="component" value="Unassembled WGS sequence"/>
</dbReference>
<feature type="region of interest" description="Disordered" evidence="2">
    <location>
        <begin position="626"/>
        <end position="654"/>
    </location>
</feature>
<feature type="compositionally biased region" description="Low complexity" evidence="2">
    <location>
        <begin position="370"/>
        <end position="387"/>
    </location>
</feature>